<dbReference type="EMBL" id="MN739078">
    <property type="protein sequence ID" value="QHS87161.1"/>
    <property type="molecule type" value="Genomic_DNA"/>
</dbReference>
<organism evidence="1">
    <name type="scientific">viral metagenome</name>
    <dbReference type="NCBI Taxonomy" id="1070528"/>
    <lineage>
        <taxon>unclassified sequences</taxon>
        <taxon>metagenomes</taxon>
        <taxon>organismal metagenomes</taxon>
    </lineage>
</organism>
<dbReference type="AlphaFoldDB" id="A0A6C0B661"/>
<name>A0A6C0B661_9ZZZZ</name>
<evidence type="ECO:0000313" key="1">
    <source>
        <dbReference type="EMBL" id="QHS87161.1"/>
    </source>
</evidence>
<accession>A0A6C0B661</accession>
<proteinExistence type="predicted"/>
<reference evidence="1" key="1">
    <citation type="journal article" date="2020" name="Nature">
        <title>Giant virus diversity and host interactions through global metagenomics.</title>
        <authorList>
            <person name="Schulz F."/>
            <person name="Roux S."/>
            <person name="Paez-Espino D."/>
            <person name="Jungbluth S."/>
            <person name="Walsh D.A."/>
            <person name="Denef V.J."/>
            <person name="McMahon K.D."/>
            <person name="Konstantinidis K.T."/>
            <person name="Eloe-Fadrosh E.A."/>
            <person name="Kyrpides N.C."/>
            <person name="Woyke T."/>
        </authorList>
    </citation>
    <scope>NUCLEOTIDE SEQUENCE</scope>
    <source>
        <strain evidence="1">GVMAG-M-3300009684-20</strain>
    </source>
</reference>
<protein>
    <submittedName>
        <fullName evidence="1">Uncharacterized protein</fullName>
    </submittedName>
</protein>
<sequence length="301" mass="33593">MKPRFAASDVASLLGLNPYRSKNESLLKVLTAMPKFKSVILGVKDTMGARTEREVVAQASGPALQAMWASVDMACGATSDYQIEKAITTFKQTHIRQVVQETLEGKRAPTTPALQEAVARVISGQMDVATETALLCVNPEVTLKIEQTQEHQVLASEIQKRRGTRLEDKAENEHAVSTGVQVTDRNTFVEFESDSYRLIGYLDGMQGDKVVETKNRKRFWTTPPAYDFIQLRCYMFMKGEKDGVLLENFPGRPPRTTEVPWDDERWMDIHAGLCGVARTIANITEEDVQSLAQSVFATMKS</sequence>